<dbReference type="InterPro" id="IPR018639">
    <property type="entry name" value="DUF2062"/>
</dbReference>
<feature type="transmembrane region" description="Helical" evidence="1">
    <location>
        <begin position="45"/>
        <end position="69"/>
    </location>
</feature>
<keyword evidence="4" id="KW-1185">Reference proteome</keyword>
<accession>A0A1A8TFL1</accession>
<evidence type="ECO:0000313" key="3">
    <source>
        <dbReference type="EMBL" id="SBS31844.1"/>
    </source>
</evidence>
<feature type="transmembrane region" description="Helical" evidence="1">
    <location>
        <begin position="81"/>
        <end position="106"/>
    </location>
</feature>
<keyword evidence="1" id="KW-0812">Transmembrane</keyword>
<dbReference type="PANTHER" id="PTHR40547">
    <property type="entry name" value="SLL0298 PROTEIN"/>
    <property type="match status" value="1"/>
</dbReference>
<reference evidence="3 4" key="1">
    <citation type="submission" date="2016-06" db="EMBL/GenBank/DDBJ databases">
        <authorList>
            <person name="Kjaerup R.B."/>
            <person name="Dalgaard T.S."/>
            <person name="Juul-Madsen H.R."/>
        </authorList>
    </citation>
    <scope>NUCLEOTIDE SEQUENCE [LARGE SCALE GENOMIC DNA]</scope>
    <source>
        <strain evidence="3 4">CECT 5080</strain>
    </source>
</reference>
<dbReference type="EMBL" id="FLOC01000011">
    <property type="protein sequence ID" value="SBS31844.1"/>
    <property type="molecule type" value="Genomic_DNA"/>
</dbReference>
<proteinExistence type="predicted"/>
<organism evidence="3 4">
    <name type="scientific">Marinomonas aquimarina</name>
    <dbReference type="NCBI Taxonomy" id="295068"/>
    <lineage>
        <taxon>Bacteria</taxon>
        <taxon>Pseudomonadati</taxon>
        <taxon>Pseudomonadota</taxon>
        <taxon>Gammaproteobacteria</taxon>
        <taxon>Oceanospirillales</taxon>
        <taxon>Oceanospirillaceae</taxon>
        <taxon>Marinomonas</taxon>
    </lineage>
</organism>
<dbReference type="Proteomes" id="UP000092627">
    <property type="component" value="Unassembled WGS sequence"/>
</dbReference>
<feature type="domain" description="DUF2062" evidence="2">
    <location>
        <begin position="25"/>
        <end position="163"/>
    </location>
</feature>
<dbReference type="OrthoDB" id="9786029at2"/>
<evidence type="ECO:0000313" key="4">
    <source>
        <dbReference type="Proteomes" id="UP000092627"/>
    </source>
</evidence>
<dbReference type="STRING" id="295068.MAQ5080_02085"/>
<dbReference type="Pfam" id="PF09835">
    <property type="entry name" value="DUF2062"/>
    <property type="match status" value="1"/>
</dbReference>
<evidence type="ECO:0000256" key="1">
    <source>
        <dbReference type="SAM" id="Phobius"/>
    </source>
</evidence>
<keyword evidence="1" id="KW-1133">Transmembrane helix</keyword>
<dbReference type="PANTHER" id="PTHR40547:SF1">
    <property type="entry name" value="SLL0298 PROTEIN"/>
    <property type="match status" value="1"/>
</dbReference>
<evidence type="ECO:0000259" key="2">
    <source>
        <dbReference type="Pfam" id="PF09835"/>
    </source>
</evidence>
<feature type="transmembrane region" description="Helical" evidence="1">
    <location>
        <begin position="126"/>
        <end position="156"/>
    </location>
</feature>
<sequence>MPKHYLKKFVPHPEKLKQNKALGILGSQIYEADLWHLSRRSVARAFWNGFFWAAIPMPFQMVVSALFAIPLRANIPLSIALVWITNPLTMPVVFYVNYLVGTWIVGNGIDSEFQMSVDWIWRQMEHIWLPLYVGSAVSGFVMGGIAYVSILLLWRLHVIKRWKHRRERKQQNSK</sequence>
<name>A0A1A8TFL1_9GAMM</name>
<keyword evidence="1" id="KW-0472">Membrane</keyword>
<protein>
    <recommendedName>
        <fullName evidence="2">DUF2062 domain-containing protein</fullName>
    </recommendedName>
</protein>
<gene>
    <name evidence="3" type="ORF">MAQ5080_02085</name>
</gene>
<dbReference type="AlphaFoldDB" id="A0A1A8TFL1"/>
<dbReference type="RefSeq" id="WP_067209591.1">
    <property type="nucleotide sequence ID" value="NZ_FLOC01000011.1"/>
</dbReference>